<dbReference type="AlphaFoldDB" id="M1PT62"/>
<proteinExistence type="predicted"/>
<keyword evidence="5" id="KW-0347">Helicase</keyword>
<evidence type="ECO:0000313" key="5">
    <source>
        <dbReference type="EMBL" id="AGF79496.1"/>
    </source>
</evidence>
<dbReference type="RefSeq" id="WP_015405180.1">
    <property type="nucleotide sequence ID" value="NC_020304.1"/>
</dbReference>
<keyword evidence="6" id="KW-1185">Reference proteome</keyword>
<dbReference type="InterPro" id="IPR011545">
    <property type="entry name" value="DEAD/DEAH_box_helicase_dom"/>
</dbReference>
<name>M1PT62_DESSD</name>
<dbReference type="eggNOG" id="COG1111">
    <property type="taxonomic scope" value="Bacteria"/>
</dbReference>
<keyword evidence="1" id="KW-0547">Nucleotide-binding</keyword>
<dbReference type="PANTHER" id="PTHR47957:SF3">
    <property type="entry name" value="ATP-DEPENDENT HELICASE HRQ1"/>
    <property type="match status" value="1"/>
</dbReference>
<dbReference type="GO" id="GO:0005524">
    <property type="term" value="F:ATP binding"/>
    <property type="evidence" value="ECO:0007669"/>
    <property type="project" value="UniProtKB-KW"/>
</dbReference>
<dbReference type="Pfam" id="PF22982">
    <property type="entry name" value="WHD_HRQ1"/>
    <property type="match status" value="1"/>
</dbReference>
<dbReference type="InterPro" id="IPR038720">
    <property type="entry name" value="YprB_RNase_H-like_dom"/>
</dbReference>
<dbReference type="InterPro" id="IPR036397">
    <property type="entry name" value="RNaseH_sf"/>
</dbReference>
<dbReference type="SUPFAM" id="SSF53098">
    <property type="entry name" value="Ribonuclease H-like"/>
    <property type="match status" value="1"/>
</dbReference>
<dbReference type="InterPro" id="IPR014001">
    <property type="entry name" value="Helicase_ATP-bd"/>
</dbReference>
<accession>M1PT62</accession>
<evidence type="ECO:0000313" key="6">
    <source>
        <dbReference type="Proteomes" id="UP000011721"/>
    </source>
</evidence>
<dbReference type="InterPro" id="IPR027417">
    <property type="entry name" value="P-loop_NTPase"/>
</dbReference>
<dbReference type="Pfam" id="PF09369">
    <property type="entry name" value="MZB"/>
    <property type="match status" value="1"/>
</dbReference>
<dbReference type="eggNOG" id="COG0417">
    <property type="taxonomic scope" value="Bacteria"/>
</dbReference>
<reference evidence="6" key="1">
    <citation type="journal article" date="2013" name="Stand. Genomic Sci.">
        <title>Complete genome sequence of Desulfocapsa sulfexigens, a marine deltaproteobacterium specialized in disproportionating inorganic sulfur compounds.</title>
        <authorList>
            <person name="Finster K.W."/>
            <person name="Kjeldsen K.U."/>
            <person name="Kube M."/>
            <person name="Reinhardt R."/>
            <person name="Mussmann M."/>
            <person name="Amann R."/>
            <person name="Schreiber L."/>
        </authorList>
    </citation>
    <scope>NUCLEOTIDE SEQUENCE [LARGE SCALE GENOMIC DNA]</scope>
    <source>
        <strain evidence="6">DSM 10523 / SB164P1</strain>
    </source>
</reference>
<dbReference type="Pfam" id="PF00271">
    <property type="entry name" value="Helicase_C"/>
    <property type="match status" value="1"/>
</dbReference>
<dbReference type="Gene3D" id="3.40.50.300">
    <property type="entry name" value="P-loop containing nucleotide triphosphate hydrolases"/>
    <property type="match status" value="2"/>
</dbReference>
<keyword evidence="2" id="KW-0067">ATP-binding</keyword>
<dbReference type="SMART" id="SM00487">
    <property type="entry name" value="DEXDc"/>
    <property type="match status" value="1"/>
</dbReference>
<dbReference type="GO" id="GO:0006289">
    <property type="term" value="P:nucleotide-excision repair"/>
    <property type="evidence" value="ECO:0007669"/>
    <property type="project" value="TreeGrafter"/>
</dbReference>
<dbReference type="Pfam" id="PF13482">
    <property type="entry name" value="RNase_H_2"/>
    <property type="match status" value="1"/>
</dbReference>
<dbReference type="Proteomes" id="UP000011721">
    <property type="component" value="Chromosome"/>
</dbReference>
<dbReference type="PROSITE" id="PS51192">
    <property type="entry name" value="HELICASE_ATP_BIND_1"/>
    <property type="match status" value="1"/>
</dbReference>
<dbReference type="SMART" id="SM00490">
    <property type="entry name" value="HELICc"/>
    <property type="match status" value="1"/>
</dbReference>
<evidence type="ECO:0000256" key="1">
    <source>
        <dbReference type="ARBA" id="ARBA00022741"/>
    </source>
</evidence>
<dbReference type="InterPro" id="IPR001650">
    <property type="entry name" value="Helicase_C-like"/>
</dbReference>
<feature type="domain" description="Helicase C-terminal" evidence="4">
    <location>
        <begin position="285"/>
        <end position="458"/>
    </location>
</feature>
<sequence>MPDSSSITSLRNISEYLQALKNSPKYGPQVVCHKTFPEQKGAYIPFPTTLPDILTSCLLQQGIEKLYSHQGKAYKEIRNGKNVFAATPTSSGKSLIYNLPVLESIYRDRSTKALYLFPLKALAQDQLRVLQKFDEIFYSDKQKNTHTLAALYDGDTSARQRKKIRTCPPDILISNPDMLHLSMLPYHSSWAPFFKELKYIVIDEVHIYRGVFGAHMSWVLRRLQRILELYGARPTFILLSATIGNPEQFAEKLIGQQVVSIVASSAPRSKRNMLFLNPWNSAAHTVSQLLEASLKRGLRTIVYTGSRKMAELITMWTKPNLGKLGSKLSSYRSGFLPEERRLIERDLNSGKLLGVISTSALELGIDIGDLDLCILAGYPGSVMATWQRGGRVGRGRKESAIILVAQEDALDQYYMQNHEDFFSRTMESAIINPFNSQIMEQHLHCAAAEVSIHKNELAVFPLIIKKAVKELTSQGILLQSSDGKEFFATRKYPQRQVSLRGSGRQLQIIREDNGEVLGEIDSGRAFKECHPGAVYLHSSITWLVHTCDIENSEIVVSPFRENYHTRPVSQKHTEILKVIDQKEEPGYRVSLGKLIVREKVTGYQKRNNRNNKLMGSIQLDLPEQSLETVGLWLEIPESTKLEIEEQQLHFMGAIHALEHAMIGMFPLLVLCDRYDIGGISCPAHHQTSEAVVFIYDGYPGGMGLCNEAFFRIEELLEQTAKTIRNCACENGCPSCVHSPKCGSGNRPIDKKACNALITLLLNPGWNRHVQESFKKSMMTDQEPRMEIIRPGTFPDLPLSVLPTHYGVFDLETKYSAAEVGGWHKAHKMGISVAVVYDSLLDHCVTYMEHETDKLVEHLFALDLVVGFNNRRFDNAVLSAYSDKDLNKMVMLDLLEVVKKQLGYRLSLDRLAKFTLGKEKSGDGLQALQWYKDGEMEKIIQYCKNDVVITRELLLYGLEHGFFLFQNKAGKIVRLPLDLEGKILRKDG</sequence>
<organism evidence="5 6">
    <name type="scientific">Desulfocapsa sulfexigens (strain DSM 10523 / SB164P1)</name>
    <dbReference type="NCBI Taxonomy" id="1167006"/>
    <lineage>
        <taxon>Bacteria</taxon>
        <taxon>Pseudomonadati</taxon>
        <taxon>Thermodesulfobacteriota</taxon>
        <taxon>Desulfobulbia</taxon>
        <taxon>Desulfobulbales</taxon>
        <taxon>Desulfocapsaceae</taxon>
        <taxon>Desulfocapsa</taxon>
    </lineage>
</organism>
<evidence type="ECO:0000259" key="3">
    <source>
        <dbReference type="PROSITE" id="PS51192"/>
    </source>
</evidence>
<keyword evidence="5" id="KW-0378">Hydrolase</keyword>
<dbReference type="EMBL" id="CP003985">
    <property type="protein sequence ID" value="AGF79496.1"/>
    <property type="molecule type" value="Genomic_DNA"/>
</dbReference>
<dbReference type="InterPro" id="IPR055227">
    <property type="entry name" value="HRQ1_WHD"/>
</dbReference>
<dbReference type="Pfam" id="PF00270">
    <property type="entry name" value="DEAD"/>
    <property type="match status" value="1"/>
</dbReference>
<gene>
    <name evidence="5" type="ordered locus">UWK_02966</name>
</gene>
<dbReference type="OrthoDB" id="9815222at2"/>
<dbReference type="GO" id="GO:0043138">
    <property type="term" value="F:3'-5' DNA helicase activity"/>
    <property type="evidence" value="ECO:0007669"/>
    <property type="project" value="TreeGrafter"/>
</dbReference>
<protein>
    <submittedName>
        <fullName evidence="5">Helicase family protein with metal-binding cysteine cluster</fullName>
    </submittedName>
</protein>
<dbReference type="SUPFAM" id="SSF52540">
    <property type="entry name" value="P-loop containing nucleoside triphosphate hydrolases"/>
    <property type="match status" value="1"/>
</dbReference>
<dbReference type="PATRIC" id="fig|1167006.5.peg.3203"/>
<dbReference type="STRING" id="1167006.UWK_02966"/>
<dbReference type="KEGG" id="dsf:UWK_02966"/>
<dbReference type="InterPro" id="IPR018973">
    <property type="entry name" value="MZB"/>
</dbReference>
<feature type="domain" description="Helicase ATP-binding" evidence="3">
    <location>
        <begin position="74"/>
        <end position="261"/>
    </location>
</feature>
<evidence type="ECO:0000259" key="4">
    <source>
        <dbReference type="PROSITE" id="PS51194"/>
    </source>
</evidence>
<dbReference type="eggNOG" id="COG1205">
    <property type="taxonomic scope" value="Bacteria"/>
</dbReference>
<dbReference type="Gene3D" id="3.30.420.10">
    <property type="entry name" value="Ribonuclease H-like superfamily/Ribonuclease H"/>
    <property type="match status" value="1"/>
</dbReference>
<dbReference type="CDD" id="cd18797">
    <property type="entry name" value="SF2_C_Hrq"/>
    <property type="match status" value="1"/>
</dbReference>
<dbReference type="GO" id="GO:0003676">
    <property type="term" value="F:nucleic acid binding"/>
    <property type="evidence" value="ECO:0007669"/>
    <property type="project" value="InterPro"/>
</dbReference>
<dbReference type="InterPro" id="IPR012337">
    <property type="entry name" value="RNaseH-like_sf"/>
</dbReference>
<evidence type="ECO:0000256" key="2">
    <source>
        <dbReference type="ARBA" id="ARBA00022840"/>
    </source>
</evidence>
<dbReference type="CDD" id="cd17923">
    <property type="entry name" value="DEXHc_Hrq1-like"/>
    <property type="match status" value="1"/>
</dbReference>
<dbReference type="HOGENOM" id="CLU_000809_3_2_7"/>
<dbReference type="PANTHER" id="PTHR47957">
    <property type="entry name" value="ATP-DEPENDENT HELICASE HRQ1"/>
    <property type="match status" value="1"/>
</dbReference>
<dbReference type="PROSITE" id="PS51194">
    <property type="entry name" value="HELICASE_CTER"/>
    <property type="match status" value="1"/>
</dbReference>
<dbReference type="GO" id="GO:0036297">
    <property type="term" value="P:interstrand cross-link repair"/>
    <property type="evidence" value="ECO:0007669"/>
    <property type="project" value="TreeGrafter"/>
</dbReference>